<reference evidence="8 9" key="1">
    <citation type="submission" date="2020-10" db="EMBL/GenBank/DDBJ databases">
        <title>Mucilaginibacter mali sp. nov., isolated from rhizosphere soil of apple orchard.</title>
        <authorList>
            <person name="Lee J.-S."/>
            <person name="Kim H.S."/>
            <person name="Kim J.-S."/>
        </authorList>
    </citation>
    <scope>NUCLEOTIDE SEQUENCE [LARGE SCALE GENOMIC DNA]</scope>
    <source>
        <strain evidence="8 9">KCTC 23157</strain>
    </source>
</reference>
<comment type="caution">
    <text evidence="8">The sequence shown here is derived from an EMBL/GenBank/DDBJ whole genome shotgun (WGS) entry which is preliminary data.</text>
</comment>
<sequence>MSEEIEFLSSLQRIKKQDVEVLLKKAYRGIWETAIKKYSDSAHFIYELLQNADDTKATWVEFTLEADGLWFKHNGSVRFTISDPEEEDSDSETGHLGHINAITSIGNSTKIDEQKIGKFGIGFKAVFAYSLTPHIYDDSFNFKLENYIVPVEIAPNAERRKQGETLFYFPFNHKAKTKEDAYSEIEEKLESLFQPVLFLTNLERIYWNSTENKGEYSKKEIRSESFQKIKASLVEVTSVEDGQPKKEYIWLFSGGIVHAKLRSSHRIVVGFFVIDQAELETGYQYDAFCFFPTKEETKLGFIIQAPFLLTDSRERIKAGEQWNVDVMQLVAELAANSISVLKEIGTKDKSFLVNDNILELIPYKANDFSEINSTSKISFKPFYNTILQKFKTEAILPGRHGKYFSTAKAYWASDPELADLFSDQQISQLLDNPNSGWVFISKGQKQLNQANKSLETYISAVVTDILDPKKLLRRITAKFIEAQTDEWLLKFYSYLGGRKSLWDDKEKLALKRPILLNEHRKAVVPFDDEQAAPNIFLPTDRMTTYDTVYKPFTEDAEALEFFKGLGLGKPDLRAEIFKTIIPLYDDDFDYDDEDKILQHFESFITYYEICPASTQLDYIKKLQETTFIAARNPADPGTRYFCRPEDAYFNDLKLSSYFANTSEVYLLDDDFYIDYINSNKKDKFYSFLRGLGVSDVPKVKAIKLDVTTETKEQFALEGHEVAQTYVRNQVITDKTLEGLEDAVKHITPELSVIIWNYLLIHVQGRSISNANSFFCGVFQFVPKWSSYSKNEKFDSTLVSILKNDKWLFDKDLNLVSAAQLSRETIDGAYNTEDVYADVLLEFLGIENPDADLDLTDEQKLALDWGRKLLDEGITQAELAEFLNMINSRKKAGANQQEAGSKEQADVDDEEIEEMLSKLKKGIKKKRQIEAKGKANPSTQSDVEPEVPDEPLESMVDQDEYSKPTVDLQKKIDKLKEQTEAQIEDLTRIEKLNDIANESEKYSFAWFKALLELEYLSSSEANSQGKQVLIQFTKVEKEPGTERTLILKHPNRYIPQSIEDIGDLQIRIYQGDESKTVSVEVVSVKEYTLRAKLKKSVDISEIDLGKVTRVVIDIKNPVFIIEELRKAFYQLNFEDDFNFQTNLTENIRFIFGPPGTGKTTYLAANEIIPLMKEDEPLKVLVLTPTNKAADVLTKRIIEKMGPDESYYSWLLRFGTTADAELEASPIIIDKNFDIRTRPKNTTITTIARFAYDYFQPDQQEDRLHLKFLQWDYIIIDEASMIALASIAYVLYQKPDSKFIIAGDPFQIQPITQIDQWKDMNIYHMVELDRFLDPVTVPHQYEVKNLQKQYRSLPTIGNVFSHFTYKGILEHHRTADEQKQLNIDGLHFKDINIIKFPVSKYESIFKPNTLNKSNYQVYSALFSVEFAKHLCHQIESTHKDKFRIGIICPYKAQATLIEKLLAQQHTDTEKAEVLVGTIHGFQGDECDIIIAIFNPPFSISKSPGRFLNKQNILNVSISRARDYLFIFMPDDDTQDVNNLYKIKQIERLVNHHAKGRCATYNSNVVEEKIFGSSTYIYDNSFATSHQSVNVYSKPEKKYEVRCEEVAIDVQIKHFTS</sequence>
<dbReference type="PANTHER" id="PTHR43788">
    <property type="entry name" value="DNA2/NAM7 HELICASE FAMILY MEMBER"/>
    <property type="match status" value="1"/>
</dbReference>
<evidence type="ECO:0000313" key="9">
    <source>
        <dbReference type="Proteomes" id="UP000632774"/>
    </source>
</evidence>
<dbReference type="InterPro" id="IPR041679">
    <property type="entry name" value="DNA2/NAM7-like_C"/>
</dbReference>
<feature type="domain" description="DNA2/NAM7 helicase-like C-terminal" evidence="6">
    <location>
        <begin position="1338"/>
        <end position="1525"/>
    </location>
</feature>
<evidence type="ECO:0000259" key="6">
    <source>
        <dbReference type="Pfam" id="PF13087"/>
    </source>
</evidence>
<keyword evidence="1" id="KW-0547">Nucleotide-binding</keyword>
<dbReference type="InterPro" id="IPR047187">
    <property type="entry name" value="SF1_C_Upf1"/>
</dbReference>
<organism evidence="8 9">
    <name type="scientific">Mucilaginibacter boryungensis</name>
    <dbReference type="NCBI Taxonomy" id="768480"/>
    <lineage>
        <taxon>Bacteria</taxon>
        <taxon>Pseudomonadati</taxon>
        <taxon>Bacteroidota</taxon>
        <taxon>Sphingobacteriia</taxon>
        <taxon>Sphingobacteriales</taxon>
        <taxon>Sphingobacteriaceae</taxon>
        <taxon>Mucilaginibacter</taxon>
    </lineage>
</organism>
<evidence type="ECO:0000313" key="8">
    <source>
        <dbReference type="EMBL" id="MBE9668087.1"/>
    </source>
</evidence>
<feature type="domain" description="Sacsin/Nov" evidence="7">
    <location>
        <begin position="35"/>
        <end position="134"/>
    </location>
</feature>
<dbReference type="PANTHER" id="PTHR43788:SF8">
    <property type="entry name" value="DNA-BINDING PROTEIN SMUBP-2"/>
    <property type="match status" value="1"/>
</dbReference>
<keyword evidence="4" id="KW-0067">ATP-binding</keyword>
<keyword evidence="2" id="KW-0378">Hydrolase</keyword>
<name>A0ABR9XL26_9SPHI</name>
<dbReference type="SUPFAM" id="SSF55874">
    <property type="entry name" value="ATPase domain of HSP90 chaperone/DNA topoisomerase II/histidine kinase"/>
    <property type="match status" value="1"/>
</dbReference>
<dbReference type="Gene3D" id="3.30.565.10">
    <property type="entry name" value="Histidine kinase-like ATPase, C-terminal domain"/>
    <property type="match status" value="1"/>
</dbReference>
<proteinExistence type="predicted"/>
<dbReference type="RefSeq" id="WP_194107515.1">
    <property type="nucleotide sequence ID" value="NZ_JADFFM010000002.1"/>
</dbReference>
<dbReference type="Pfam" id="PF25794">
    <property type="entry name" value="SACS"/>
    <property type="match status" value="1"/>
</dbReference>
<evidence type="ECO:0000256" key="1">
    <source>
        <dbReference type="ARBA" id="ARBA00022741"/>
    </source>
</evidence>
<evidence type="ECO:0000256" key="2">
    <source>
        <dbReference type="ARBA" id="ARBA00022801"/>
    </source>
</evidence>
<accession>A0ABR9XL26</accession>
<dbReference type="EMBL" id="JADFFM010000002">
    <property type="protein sequence ID" value="MBE9668087.1"/>
    <property type="molecule type" value="Genomic_DNA"/>
</dbReference>
<dbReference type="InterPro" id="IPR036890">
    <property type="entry name" value="HATPase_C_sf"/>
</dbReference>
<dbReference type="CDD" id="cd18808">
    <property type="entry name" value="SF1_C_Upf1"/>
    <property type="match status" value="1"/>
</dbReference>
<dbReference type="InterPro" id="IPR050534">
    <property type="entry name" value="Coronavir_polyprotein_1ab"/>
</dbReference>
<evidence type="ECO:0000256" key="4">
    <source>
        <dbReference type="ARBA" id="ARBA00022840"/>
    </source>
</evidence>
<dbReference type="Pfam" id="PF13245">
    <property type="entry name" value="AAA_19"/>
    <property type="match status" value="1"/>
</dbReference>
<dbReference type="Pfam" id="PF13087">
    <property type="entry name" value="AAA_12"/>
    <property type="match status" value="1"/>
</dbReference>
<dbReference type="Proteomes" id="UP000632774">
    <property type="component" value="Unassembled WGS sequence"/>
</dbReference>
<dbReference type="SUPFAM" id="SSF52540">
    <property type="entry name" value="P-loop containing nucleoside triphosphate hydrolases"/>
    <property type="match status" value="1"/>
</dbReference>
<dbReference type="NCBIfam" id="NF047352">
    <property type="entry name" value="P_loop_sacsin"/>
    <property type="match status" value="1"/>
</dbReference>
<keyword evidence="3" id="KW-0347">Helicase</keyword>
<dbReference type="Gene3D" id="3.40.50.300">
    <property type="entry name" value="P-loop containing nucleotide triphosphate hydrolases"/>
    <property type="match status" value="2"/>
</dbReference>
<evidence type="ECO:0000256" key="5">
    <source>
        <dbReference type="SAM" id="MobiDB-lite"/>
    </source>
</evidence>
<dbReference type="InterPro" id="IPR027417">
    <property type="entry name" value="P-loop_NTPase"/>
</dbReference>
<evidence type="ECO:0000256" key="3">
    <source>
        <dbReference type="ARBA" id="ARBA00022806"/>
    </source>
</evidence>
<gene>
    <name evidence="8" type="ORF">IRJ18_17080</name>
</gene>
<evidence type="ECO:0000259" key="7">
    <source>
        <dbReference type="Pfam" id="PF25794"/>
    </source>
</evidence>
<keyword evidence="9" id="KW-1185">Reference proteome</keyword>
<protein>
    <submittedName>
        <fullName evidence="8">AAA family ATPase</fullName>
    </submittedName>
</protein>
<dbReference type="InterPro" id="IPR058210">
    <property type="entry name" value="SACS/Nov_dom"/>
</dbReference>
<feature type="region of interest" description="Disordered" evidence="5">
    <location>
        <begin position="927"/>
        <end position="950"/>
    </location>
</feature>